<evidence type="ECO:0000256" key="2">
    <source>
        <dbReference type="ARBA" id="ARBA00006982"/>
    </source>
</evidence>
<dbReference type="InterPro" id="IPR000462">
    <property type="entry name" value="CDP-OH_P_trans"/>
</dbReference>
<comment type="catalytic activity">
    <reaction evidence="7">
        <text>CDP-1L-myo-inositol + 1D-myo-inositol 3-phosphate = bis(1L-myo-inositol) 3,1'-phosphate 1-phosphate + CMP + H(+)</text>
        <dbReference type="Rhea" id="RHEA:31327"/>
        <dbReference type="ChEBI" id="CHEBI:15378"/>
        <dbReference type="ChEBI" id="CHEBI:58401"/>
        <dbReference type="ChEBI" id="CHEBI:60377"/>
        <dbReference type="ChEBI" id="CHEBI:62573"/>
        <dbReference type="ChEBI" id="CHEBI:62576"/>
        <dbReference type="EC" id="2.7.8.34"/>
    </reaction>
</comment>
<organism evidence="9 10">
    <name type="scientific">Tardibacter chloracetimidivorans</name>
    <dbReference type="NCBI Taxonomy" id="1921510"/>
    <lineage>
        <taxon>Bacteria</taxon>
        <taxon>Pseudomonadati</taxon>
        <taxon>Pseudomonadota</taxon>
        <taxon>Alphaproteobacteria</taxon>
        <taxon>Sphingomonadales</taxon>
        <taxon>Sphingomonadaceae</taxon>
        <taxon>Tardibacter</taxon>
    </lineage>
</organism>
<accession>A0A1L3ZRC3</accession>
<evidence type="ECO:0000313" key="9">
    <source>
        <dbReference type="EMBL" id="API58173.1"/>
    </source>
</evidence>
<sequence length="450" mass="49764">MPLTALLFAHHEMPENRTPAGLLPLAGWTVVERQARLAARAGAEHLVICADRASPELNSALARLRGEGINPEIARNVAEAGDLIQPDCMVVVFAEGLVCDDRLLTRLVEESGAPVLMVREDDGDEGFERIDATARWAGLALLPGTMVREVSRRFGDWDLQSTLLRTAVQSGAARMPWDDVPLYVPNRRREVPLVLEMPRNRAESAACGDALLAQAQKGCLDWPARFIHPPIENMMVRLLLPTPITPNMVTLITAVVGFASIAAFATGWLWTGLLLMLFLGPLDGVDGKLARTRLQYSRWGDLEHVADKIVEYGAFIALGGYLSSTAGHYGPWVLAGITIAFALAEAVQGEFFNRYTGRQLDDAGVWQRRVRLVAGRRNTFFWLLVPFAVFGAWESGFIAIAVYSAVTFFIAQGFFFSTMRSYALEHLPPVAENFRKSRYAFLPKQERPVN</sequence>
<keyword evidence="10" id="KW-1185">Reference proteome</keyword>
<evidence type="ECO:0000256" key="3">
    <source>
        <dbReference type="ARBA" id="ARBA00007897"/>
    </source>
</evidence>
<keyword evidence="8" id="KW-1133">Transmembrane helix</keyword>
<reference evidence="10" key="1">
    <citation type="submission" date="2016-11" db="EMBL/GenBank/DDBJ databases">
        <title>Complete Genome Sequence of alachlor-degrading Sphingomonas sp. strain JJ-A5.</title>
        <authorList>
            <person name="Lee H."/>
            <person name="Ka J.-O."/>
        </authorList>
    </citation>
    <scope>NUCLEOTIDE SEQUENCE [LARGE SCALE GENOMIC DNA]</scope>
    <source>
        <strain evidence="10">JJ-A5</strain>
    </source>
</reference>
<evidence type="ECO:0000313" key="10">
    <source>
        <dbReference type="Proteomes" id="UP000182063"/>
    </source>
</evidence>
<evidence type="ECO:0000256" key="7">
    <source>
        <dbReference type="ARBA" id="ARBA00049235"/>
    </source>
</evidence>
<dbReference type="EC" id="2.7.7.74" evidence="4"/>
<comment type="catalytic activity">
    <reaction evidence="1">
        <text>1D-myo-inositol 3-phosphate + CTP + H(+) = CDP-1L-myo-inositol + diphosphate</text>
        <dbReference type="Rhea" id="RHEA:30647"/>
        <dbReference type="ChEBI" id="CHEBI:15378"/>
        <dbReference type="ChEBI" id="CHEBI:33019"/>
        <dbReference type="ChEBI" id="CHEBI:37563"/>
        <dbReference type="ChEBI" id="CHEBI:58401"/>
        <dbReference type="ChEBI" id="CHEBI:62573"/>
        <dbReference type="EC" id="2.7.7.74"/>
    </reaction>
</comment>
<dbReference type="EC" id="2.7.8.34" evidence="5"/>
<evidence type="ECO:0000256" key="6">
    <source>
        <dbReference type="ARBA" id="ARBA00018322"/>
    </source>
</evidence>
<protein>
    <recommendedName>
        <fullName evidence="6">Bifunctional IPC transferase and DIPP synthase</fullName>
        <ecNumber evidence="4">2.7.7.74</ecNumber>
        <ecNumber evidence="5">2.7.8.34</ecNumber>
    </recommendedName>
</protein>
<feature type="transmembrane region" description="Helical" evidence="8">
    <location>
        <begin position="244"/>
        <end position="270"/>
    </location>
</feature>
<keyword evidence="8" id="KW-0472">Membrane</keyword>
<dbReference type="SUPFAM" id="SSF53448">
    <property type="entry name" value="Nucleotide-diphospho-sugar transferases"/>
    <property type="match status" value="1"/>
</dbReference>
<dbReference type="KEGG" id="sphj:BSL82_01700"/>
<dbReference type="EMBL" id="CP018221">
    <property type="protein sequence ID" value="API58173.1"/>
    <property type="molecule type" value="Genomic_DNA"/>
</dbReference>
<dbReference type="InterPro" id="IPR043130">
    <property type="entry name" value="CDP-OH_PTrfase_TM_dom"/>
</dbReference>
<dbReference type="STRING" id="1921510.BSL82_01700"/>
<dbReference type="Pfam" id="PF01066">
    <property type="entry name" value="CDP-OH_P_transf"/>
    <property type="match status" value="1"/>
</dbReference>
<dbReference type="Gene3D" id="1.20.120.1760">
    <property type="match status" value="1"/>
</dbReference>
<evidence type="ECO:0000256" key="1">
    <source>
        <dbReference type="ARBA" id="ARBA00000729"/>
    </source>
</evidence>
<feature type="transmembrane region" description="Helical" evidence="8">
    <location>
        <begin position="373"/>
        <end position="391"/>
    </location>
</feature>
<keyword evidence="8" id="KW-0812">Transmembrane</keyword>
<dbReference type="GO" id="GO:0008654">
    <property type="term" value="P:phospholipid biosynthetic process"/>
    <property type="evidence" value="ECO:0007669"/>
    <property type="project" value="InterPro"/>
</dbReference>
<dbReference type="RefSeq" id="WP_072595749.1">
    <property type="nucleotide sequence ID" value="NZ_CP018221.1"/>
</dbReference>
<dbReference type="AlphaFoldDB" id="A0A1L3ZRC3"/>
<evidence type="ECO:0000256" key="8">
    <source>
        <dbReference type="SAM" id="Phobius"/>
    </source>
</evidence>
<evidence type="ECO:0000256" key="4">
    <source>
        <dbReference type="ARBA" id="ARBA00012504"/>
    </source>
</evidence>
<dbReference type="GO" id="GO:0016780">
    <property type="term" value="F:phosphotransferase activity, for other substituted phosphate groups"/>
    <property type="evidence" value="ECO:0007669"/>
    <property type="project" value="InterPro"/>
</dbReference>
<gene>
    <name evidence="9" type="ORF">BSL82_01700</name>
</gene>
<dbReference type="Proteomes" id="UP000182063">
    <property type="component" value="Chromosome"/>
</dbReference>
<proteinExistence type="inferred from homology"/>
<dbReference type="InterPro" id="IPR029044">
    <property type="entry name" value="Nucleotide-diphossugar_trans"/>
</dbReference>
<evidence type="ECO:0000256" key="5">
    <source>
        <dbReference type="ARBA" id="ARBA00013268"/>
    </source>
</evidence>
<name>A0A1L3ZRC3_9SPHN</name>
<dbReference type="OrthoDB" id="8477220at2"/>
<comment type="similarity">
    <text evidence="3">In the N-terminal section; belongs to the MobA family.</text>
</comment>
<dbReference type="GO" id="GO:0016020">
    <property type="term" value="C:membrane"/>
    <property type="evidence" value="ECO:0007669"/>
    <property type="project" value="InterPro"/>
</dbReference>
<comment type="similarity">
    <text evidence="2">In the C-terminal section; belongs to the CDP-alcohol phosphatidyltransferase class-I family.</text>
</comment>